<feature type="compositionally biased region" description="Low complexity" evidence="2">
    <location>
        <begin position="168"/>
        <end position="192"/>
    </location>
</feature>
<feature type="compositionally biased region" description="Basic residues" evidence="2">
    <location>
        <begin position="152"/>
        <end position="163"/>
    </location>
</feature>
<feature type="region of interest" description="Disordered" evidence="2">
    <location>
        <begin position="38"/>
        <end position="253"/>
    </location>
</feature>
<accession>A0A9W7DQH9</accession>
<dbReference type="OrthoDB" id="273141at2759"/>
<feature type="compositionally biased region" description="Low complexity" evidence="2">
    <location>
        <begin position="115"/>
        <end position="147"/>
    </location>
</feature>
<feature type="domain" description="NF-kappa-B-activating protein C-terminal" evidence="3">
    <location>
        <begin position="246"/>
        <end position="345"/>
    </location>
</feature>
<dbReference type="GO" id="GO:0010468">
    <property type="term" value="P:regulation of gene expression"/>
    <property type="evidence" value="ECO:0007669"/>
    <property type="project" value="TreeGrafter"/>
</dbReference>
<dbReference type="PANTHER" id="PTHR13087">
    <property type="entry name" value="NF-KAPPA B ACTIVATING PROTEIN"/>
    <property type="match status" value="1"/>
</dbReference>
<dbReference type="Proteomes" id="UP001165082">
    <property type="component" value="Unassembled WGS sequence"/>
</dbReference>
<feature type="compositionally biased region" description="Polar residues" evidence="2">
    <location>
        <begin position="210"/>
        <end position="219"/>
    </location>
</feature>
<dbReference type="GO" id="GO:0003682">
    <property type="term" value="F:chromatin binding"/>
    <property type="evidence" value="ECO:0007669"/>
    <property type="project" value="InterPro"/>
</dbReference>
<dbReference type="EMBL" id="BRXZ01001953">
    <property type="protein sequence ID" value="GMH50630.1"/>
    <property type="molecule type" value="Genomic_DNA"/>
</dbReference>
<gene>
    <name evidence="4" type="ORF">TrRE_jg2366</name>
</gene>
<keyword evidence="5" id="KW-1185">Reference proteome</keyword>
<evidence type="ECO:0000256" key="2">
    <source>
        <dbReference type="SAM" id="MobiDB-lite"/>
    </source>
</evidence>
<dbReference type="GO" id="GO:0005634">
    <property type="term" value="C:nucleus"/>
    <property type="evidence" value="ECO:0007669"/>
    <property type="project" value="TreeGrafter"/>
</dbReference>
<organism evidence="4 5">
    <name type="scientific">Triparma retinervis</name>
    <dbReference type="NCBI Taxonomy" id="2557542"/>
    <lineage>
        <taxon>Eukaryota</taxon>
        <taxon>Sar</taxon>
        <taxon>Stramenopiles</taxon>
        <taxon>Ochrophyta</taxon>
        <taxon>Bolidophyceae</taxon>
        <taxon>Parmales</taxon>
        <taxon>Triparmaceae</taxon>
        <taxon>Triparma</taxon>
    </lineage>
</organism>
<evidence type="ECO:0000313" key="5">
    <source>
        <dbReference type="Proteomes" id="UP001165082"/>
    </source>
</evidence>
<comment type="caution">
    <text evidence="4">The sequence shown here is derived from an EMBL/GenBank/DDBJ whole genome shotgun (WGS) entry which is preliminary data.</text>
</comment>
<name>A0A9W7DQH9_9STRA</name>
<dbReference type="InterPro" id="IPR009269">
    <property type="entry name" value="NKAP_C"/>
</dbReference>
<evidence type="ECO:0000256" key="1">
    <source>
        <dbReference type="ARBA" id="ARBA00009313"/>
    </source>
</evidence>
<dbReference type="AlphaFoldDB" id="A0A9W7DQH9"/>
<protein>
    <recommendedName>
        <fullName evidence="3">NF-kappa-B-activating protein C-terminal domain-containing protein</fullName>
    </recommendedName>
</protein>
<evidence type="ECO:0000313" key="4">
    <source>
        <dbReference type="EMBL" id="GMH50630.1"/>
    </source>
</evidence>
<feature type="compositionally biased region" description="Basic residues" evidence="2">
    <location>
        <begin position="103"/>
        <end position="112"/>
    </location>
</feature>
<proteinExistence type="inferred from homology"/>
<comment type="similarity">
    <text evidence="1">Belongs to the NKAP family.</text>
</comment>
<dbReference type="Pfam" id="PF06047">
    <property type="entry name" value="Nkap_C"/>
    <property type="match status" value="1"/>
</dbReference>
<reference evidence="4" key="1">
    <citation type="submission" date="2022-07" db="EMBL/GenBank/DDBJ databases">
        <title>Genome analysis of Parmales, a sister group of diatoms, reveals the evolutionary specialization of diatoms from phago-mixotrophs to photoautotrophs.</title>
        <authorList>
            <person name="Ban H."/>
            <person name="Sato S."/>
            <person name="Yoshikawa S."/>
            <person name="Kazumasa Y."/>
            <person name="Nakamura Y."/>
            <person name="Ichinomiya M."/>
            <person name="Saitoh K."/>
            <person name="Sato N."/>
            <person name="Blanc-Mathieu R."/>
            <person name="Endo H."/>
            <person name="Kuwata A."/>
            <person name="Ogata H."/>
        </authorList>
    </citation>
    <scope>NUCLEOTIDE SEQUENCE</scope>
</reference>
<dbReference type="InterPro" id="IPR040466">
    <property type="entry name" value="NKAP"/>
</dbReference>
<dbReference type="PANTHER" id="PTHR13087:SF0">
    <property type="entry name" value="NFKB ACTIVATING PROTEIN LIKE"/>
    <property type="match status" value="1"/>
</dbReference>
<evidence type="ECO:0000259" key="3">
    <source>
        <dbReference type="Pfam" id="PF06047"/>
    </source>
</evidence>
<sequence>MDKDVGSFKVDDELFYVTVPNDKEEKISGSLIGVDQEKGELMRGEGGMIMDSRGGGGGGRGRNPNNMSRPNFLSSRAEERANMPMEASVWERSPSPEREAKPKAKKVKKKRERSPSTSSSSSSSSSASSSSSNSSSSSSSSSNSTSSSEERRRKRKKKKNKKARIADIPSSITVSSPTSGEPPETSSSAPNAMEPPPPPSSEAYDFKKSVQGTTGGNDSSSDEEGPAPLPSQLTGAGAGGFGGRHNNYGGNLLPGEGEALSAYVQQNVRIPRRGEIGFDEKDIDKYEQSGYVMSGSRHARMNAVRLRKENQIYTQEEKRALALITFEEKQVKEGKLMEDFKDLLETQKRAKELAAKAKDA</sequence>